<comment type="cofactor">
    <cofactor evidence="10">
        <name>[2Fe-2S] cluster</name>
        <dbReference type="ChEBI" id="CHEBI:190135"/>
    </cofactor>
</comment>
<keyword evidence="15" id="KW-1185">Reference proteome</keyword>
<evidence type="ECO:0000259" key="13">
    <source>
        <dbReference type="PROSITE" id="PS51384"/>
    </source>
</evidence>
<dbReference type="InterPro" id="IPR012165">
    <property type="entry name" value="Cyt_c3_hydrogenase_gsu"/>
</dbReference>
<organism evidence="14 15">
    <name type="scientific">Elusimicrobium minutum (strain Pei191)</name>
    <dbReference type="NCBI Taxonomy" id="445932"/>
    <lineage>
        <taxon>Bacteria</taxon>
        <taxon>Pseudomonadati</taxon>
        <taxon>Elusimicrobiota</taxon>
        <taxon>Elusimicrobia</taxon>
        <taxon>Elusimicrobiales</taxon>
        <taxon>Elusimicrobiaceae</taxon>
        <taxon>Elusimicrobium</taxon>
    </lineage>
</organism>
<dbReference type="InterPro" id="IPR037117">
    <property type="entry name" value="Dihydroorotate_DH_ele_sf"/>
</dbReference>
<dbReference type="Gene3D" id="2.10.240.10">
    <property type="entry name" value="Dihydroorotate dehydrogenase, electron transfer subunit"/>
    <property type="match status" value="1"/>
</dbReference>
<evidence type="ECO:0000256" key="1">
    <source>
        <dbReference type="ARBA" id="ARBA00006422"/>
    </source>
</evidence>
<protein>
    <submittedName>
        <fullName evidence="14">Oxidoreductase</fullName>
    </submittedName>
</protein>
<evidence type="ECO:0000256" key="10">
    <source>
        <dbReference type="ARBA" id="ARBA00034078"/>
    </source>
</evidence>
<dbReference type="HOGENOM" id="CLU_003827_1_2_0"/>
<evidence type="ECO:0000256" key="11">
    <source>
        <dbReference type="PIRSR" id="PIRSR006816-1"/>
    </source>
</evidence>
<comment type="cofactor">
    <cofactor evidence="11">
        <name>FAD</name>
        <dbReference type="ChEBI" id="CHEBI:57692"/>
    </cofactor>
    <text evidence="11">Binds 1 FAD per subunit.</text>
</comment>
<dbReference type="Proteomes" id="UP000001029">
    <property type="component" value="Chromosome"/>
</dbReference>
<dbReference type="KEGG" id="emi:Emin_0728"/>
<dbReference type="GO" id="GO:0046872">
    <property type="term" value="F:metal ion binding"/>
    <property type="evidence" value="ECO:0007669"/>
    <property type="project" value="UniProtKB-KW"/>
</dbReference>
<dbReference type="EMBL" id="CP001055">
    <property type="protein sequence ID" value="ACC98283.1"/>
    <property type="molecule type" value="Genomic_DNA"/>
</dbReference>
<dbReference type="InterPro" id="IPR019480">
    <property type="entry name" value="Dihydroorotate_DH_Fe-S-bd"/>
</dbReference>
<dbReference type="PIRSF" id="PIRSF006816">
    <property type="entry name" value="Cyc3_hyd_g"/>
    <property type="match status" value="1"/>
</dbReference>
<evidence type="ECO:0000256" key="5">
    <source>
        <dbReference type="ARBA" id="ARBA00022723"/>
    </source>
</evidence>
<dbReference type="PROSITE" id="PS51384">
    <property type="entry name" value="FAD_FR"/>
    <property type="match status" value="1"/>
</dbReference>
<comment type="similarity">
    <text evidence="1">Belongs to the PyrK family.</text>
</comment>
<sequence length="257" mass="27702">MKQIKAEVINISEVKPGIFNILMKAPYIAKNAKAGQFVEVLCNNGAAKNCTGGPLLRRPFGVHNAKGENIEILFKVLGKGTEYLSQKKAGDILDVIGPLGNGFDIKEGRLAVIAGGGMGIAPLLFAAKQTKNPLIFLGARNEAELPCKEKFENLGKLILTTDDGSLGEKCFLNIPLERVLKENKNAVIYACGPHPMLKCLADLGVKYGVEVQVSLEEKMACGIGVCQGCPVELKNKDTKYKLVCKDGPVFNAEDVVW</sequence>
<dbReference type="GO" id="GO:0051537">
    <property type="term" value="F:2 iron, 2 sulfur cluster binding"/>
    <property type="evidence" value="ECO:0007669"/>
    <property type="project" value="UniProtKB-KW"/>
</dbReference>
<keyword evidence="9 12" id="KW-0411">Iron-sulfur</keyword>
<reference evidence="14 15" key="1">
    <citation type="journal article" date="2009" name="Appl. Environ. Microbiol.">
        <title>Genomic analysis of 'Elusimicrobium minutum,' the first cultivated representative of the phylum 'Elusimicrobia' (formerly termite group 1).</title>
        <authorList>
            <person name="Herlemann D.P.R."/>
            <person name="Geissinger O."/>
            <person name="Ikeda-Ohtsubo W."/>
            <person name="Kunin V."/>
            <person name="Sun H."/>
            <person name="Lapidus A."/>
            <person name="Hugenholtz P."/>
            <person name="Brune A."/>
        </authorList>
    </citation>
    <scope>NUCLEOTIDE SEQUENCE [LARGE SCALE GENOMIC DNA]</scope>
    <source>
        <strain evidence="14 15">Pei191</strain>
    </source>
</reference>
<feature type="binding site" evidence="11">
    <location>
        <begin position="80"/>
        <end position="81"/>
    </location>
    <ligand>
        <name>FAD</name>
        <dbReference type="ChEBI" id="CHEBI:57692"/>
    </ligand>
</feature>
<dbReference type="SUPFAM" id="SSF52343">
    <property type="entry name" value="Ferredoxin reductase-like, C-terminal NADP-linked domain"/>
    <property type="match status" value="1"/>
</dbReference>
<dbReference type="Gene3D" id="3.40.50.80">
    <property type="entry name" value="Nucleotide-binding domain of ferredoxin-NADP reductase (FNR) module"/>
    <property type="match status" value="1"/>
</dbReference>
<evidence type="ECO:0000256" key="7">
    <source>
        <dbReference type="ARBA" id="ARBA00022982"/>
    </source>
</evidence>
<feature type="binding site" evidence="12">
    <location>
        <position position="221"/>
    </location>
    <ligand>
        <name>[2Fe-2S] cluster</name>
        <dbReference type="ChEBI" id="CHEBI:190135"/>
    </ligand>
</feature>
<dbReference type="InterPro" id="IPR017938">
    <property type="entry name" value="Riboflavin_synthase-like_b-brl"/>
</dbReference>
<dbReference type="Pfam" id="PF10418">
    <property type="entry name" value="DHODB_Fe-S_bind"/>
    <property type="match status" value="1"/>
</dbReference>
<dbReference type="SUPFAM" id="SSF63380">
    <property type="entry name" value="Riboflavin synthase domain-like"/>
    <property type="match status" value="1"/>
</dbReference>
<dbReference type="GO" id="GO:0016491">
    <property type="term" value="F:oxidoreductase activity"/>
    <property type="evidence" value="ECO:0007669"/>
    <property type="project" value="InterPro"/>
</dbReference>
<dbReference type="InterPro" id="IPR050353">
    <property type="entry name" value="PyrK_electron_transfer"/>
</dbReference>
<dbReference type="AlphaFoldDB" id="B2KCN7"/>
<feature type="binding site" evidence="12">
    <location>
        <position position="244"/>
    </location>
    <ligand>
        <name>[2Fe-2S] cluster</name>
        <dbReference type="ChEBI" id="CHEBI:190135"/>
    </ligand>
</feature>
<keyword evidence="8 12" id="KW-0408">Iron</keyword>
<keyword evidence="4 12" id="KW-0001">2Fe-2S</keyword>
<name>B2KCN7_ELUMP</name>
<dbReference type="GO" id="GO:0006221">
    <property type="term" value="P:pyrimidine nucleotide biosynthetic process"/>
    <property type="evidence" value="ECO:0007669"/>
    <property type="project" value="InterPro"/>
</dbReference>
<dbReference type="CDD" id="cd06218">
    <property type="entry name" value="DHOD_e_trans"/>
    <property type="match status" value="1"/>
</dbReference>
<dbReference type="InterPro" id="IPR017927">
    <property type="entry name" value="FAD-bd_FR_type"/>
</dbReference>
<keyword evidence="2" id="KW-0813">Transport</keyword>
<dbReference type="Gene3D" id="2.40.30.10">
    <property type="entry name" value="Translation factors"/>
    <property type="match status" value="1"/>
</dbReference>
<keyword evidence="6 11" id="KW-0274">FAD</keyword>
<evidence type="ECO:0000256" key="9">
    <source>
        <dbReference type="ARBA" id="ARBA00023014"/>
    </source>
</evidence>
<accession>B2KCN7</accession>
<evidence type="ECO:0000256" key="2">
    <source>
        <dbReference type="ARBA" id="ARBA00022448"/>
    </source>
</evidence>
<evidence type="ECO:0000256" key="12">
    <source>
        <dbReference type="PIRSR" id="PIRSR006816-2"/>
    </source>
</evidence>
<evidence type="ECO:0000256" key="6">
    <source>
        <dbReference type="ARBA" id="ARBA00022827"/>
    </source>
</evidence>
<feature type="domain" description="FAD-binding FR-type" evidence="13">
    <location>
        <begin position="1"/>
        <end position="105"/>
    </location>
</feature>
<dbReference type="OrthoDB" id="9796486at2"/>
<dbReference type="GO" id="GO:0050660">
    <property type="term" value="F:flavin adenine dinucleotide binding"/>
    <property type="evidence" value="ECO:0007669"/>
    <property type="project" value="InterPro"/>
</dbReference>
<proteinExistence type="inferred from homology"/>
<gene>
    <name evidence="14" type="ordered locus">Emin_0728</name>
</gene>
<evidence type="ECO:0000256" key="3">
    <source>
        <dbReference type="ARBA" id="ARBA00022630"/>
    </source>
</evidence>
<dbReference type="RefSeq" id="WP_012414898.1">
    <property type="nucleotide sequence ID" value="NC_010644.1"/>
</dbReference>
<evidence type="ECO:0000313" key="15">
    <source>
        <dbReference type="Proteomes" id="UP000001029"/>
    </source>
</evidence>
<dbReference type="STRING" id="445932.Emin_0728"/>
<feature type="binding site" evidence="12">
    <location>
        <position position="226"/>
    </location>
    <ligand>
        <name>[2Fe-2S] cluster</name>
        <dbReference type="ChEBI" id="CHEBI:190135"/>
    </ligand>
</feature>
<feature type="binding site" evidence="12">
    <location>
        <position position="229"/>
    </location>
    <ligand>
        <name>[2Fe-2S] cluster</name>
        <dbReference type="ChEBI" id="CHEBI:190135"/>
    </ligand>
</feature>
<dbReference type="PANTHER" id="PTHR43513:SF3">
    <property type="entry name" value="DIHYDROOROTATE DEHYDROGENASE B (NAD(+)), ELECTRON TRANSFER SUBUNIT-RELATED"/>
    <property type="match status" value="1"/>
</dbReference>
<dbReference type="PANTHER" id="PTHR43513">
    <property type="entry name" value="DIHYDROOROTATE DEHYDROGENASE B (NAD(+)), ELECTRON TRANSFER SUBUNIT"/>
    <property type="match status" value="1"/>
</dbReference>
<keyword evidence="7" id="KW-0249">Electron transport</keyword>
<evidence type="ECO:0000313" key="14">
    <source>
        <dbReference type="EMBL" id="ACC98283.1"/>
    </source>
</evidence>
<comment type="cofactor">
    <cofactor evidence="12">
        <name>[2Fe-2S] cluster</name>
        <dbReference type="ChEBI" id="CHEBI:190135"/>
    </cofactor>
    <text evidence="12">Binds 1 [2Fe-2S] cluster per subunit.</text>
</comment>
<keyword evidence="5 12" id="KW-0479">Metal-binding</keyword>
<evidence type="ECO:0000256" key="4">
    <source>
        <dbReference type="ARBA" id="ARBA00022714"/>
    </source>
</evidence>
<keyword evidence="3 11" id="KW-0285">Flavoprotein</keyword>
<dbReference type="InterPro" id="IPR039261">
    <property type="entry name" value="FNR_nucleotide-bd"/>
</dbReference>
<evidence type="ECO:0000256" key="8">
    <source>
        <dbReference type="ARBA" id="ARBA00023004"/>
    </source>
</evidence>